<organism evidence="2 3">
    <name type="scientific">Solanum commersonii</name>
    <name type="common">Commerson's wild potato</name>
    <name type="synonym">Commerson's nightshade</name>
    <dbReference type="NCBI Taxonomy" id="4109"/>
    <lineage>
        <taxon>Eukaryota</taxon>
        <taxon>Viridiplantae</taxon>
        <taxon>Streptophyta</taxon>
        <taxon>Embryophyta</taxon>
        <taxon>Tracheophyta</taxon>
        <taxon>Spermatophyta</taxon>
        <taxon>Magnoliopsida</taxon>
        <taxon>eudicotyledons</taxon>
        <taxon>Gunneridae</taxon>
        <taxon>Pentapetalae</taxon>
        <taxon>asterids</taxon>
        <taxon>lamiids</taxon>
        <taxon>Solanales</taxon>
        <taxon>Solanaceae</taxon>
        <taxon>Solanoideae</taxon>
        <taxon>Solaneae</taxon>
        <taxon>Solanum</taxon>
    </lineage>
</organism>
<dbReference type="PANTHER" id="PTHR19338">
    <property type="entry name" value="TRANSLOCASE OF INNER MITOCHONDRIAL MEMBRANE 13 HOMOLOG"/>
    <property type="match status" value="1"/>
</dbReference>
<dbReference type="Proteomes" id="UP000824120">
    <property type="component" value="Chromosome 1"/>
</dbReference>
<gene>
    <name evidence="2" type="ORF">H5410_000076</name>
</gene>
<proteinExistence type="predicted"/>
<name>A0A9J6AW57_SOLCO</name>
<protein>
    <recommendedName>
        <fullName evidence="1">NB-ARC domain-containing protein</fullName>
    </recommendedName>
</protein>
<dbReference type="SUPFAM" id="SSF52540">
    <property type="entry name" value="P-loop containing nucleoside triphosphate hydrolases"/>
    <property type="match status" value="1"/>
</dbReference>
<reference evidence="2 3" key="1">
    <citation type="submission" date="2020-09" db="EMBL/GenBank/DDBJ databases">
        <title>De no assembly of potato wild relative species, Solanum commersonii.</title>
        <authorList>
            <person name="Cho K."/>
        </authorList>
    </citation>
    <scope>NUCLEOTIDE SEQUENCE [LARGE SCALE GENOMIC DNA]</scope>
    <source>
        <strain evidence="2">LZ3.2</strain>
        <tissue evidence="2">Leaf</tissue>
    </source>
</reference>
<dbReference type="Gene3D" id="3.40.50.300">
    <property type="entry name" value="P-loop containing nucleotide triphosphate hydrolases"/>
    <property type="match status" value="1"/>
</dbReference>
<dbReference type="Pfam" id="PF00931">
    <property type="entry name" value="NB-ARC"/>
    <property type="match status" value="1"/>
</dbReference>
<dbReference type="OrthoDB" id="1246308at2759"/>
<comment type="caution">
    <text evidence="2">The sequence shown here is derived from an EMBL/GenBank/DDBJ whole genome shotgun (WGS) entry which is preliminary data.</text>
</comment>
<feature type="domain" description="NB-ARC" evidence="1">
    <location>
        <begin position="143"/>
        <end position="218"/>
    </location>
</feature>
<evidence type="ECO:0000313" key="3">
    <source>
        <dbReference type="Proteomes" id="UP000824120"/>
    </source>
</evidence>
<evidence type="ECO:0000259" key="1">
    <source>
        <dbReference type="Pfam" id="PF00931"/>
    </source>
</evidence>
<dbReference type="Gene3D" id="1.20.5.4130">
    <property type="match status" value="1"/>
</dbReference>
<dbReference type="AlphaFoldDB" id="A0A9J6AW57"/>
<dbReference type="EMBL" id="JACXVP010000001">
    <property type="protein sequence ID" value="KAG5628359.1"/>
    <property type="molecule type" value="Genomic_DNA"/>
</dbReference>
<keyword evidence="3" id="KW-1185">Reference proteome</keyword>
<sequence>MAAYAAVTSLLQSLDQLSETDHWVLYKKEQTKILREKLTFFQTFLEDFTNVFHEYKKMKHLERMIQDTAHGMEDMIESHAYTIFHQNLEYAIEEIGLIQREVMKKIKVRRFNNKISQSRVTQQYCTSSQVTLNQKDIIVGLDEEVLKIKDRLIVQSSRLEVVPIIGMGGIGKTTLARRVYDDSLITYHFYVRAWTNVSQEFDTREIFLGILHSMGVVNCEVERNNT</sequence>
<dbReference type="InterPro" id="IPR027417">
    <property type="entry name" value="P-loop_NTPase"/>
</dbReference>
<dbReference type="InterPro" id="IPR002182">
    <property type="entry name" value="NB-ARC"/>
</dbReference>
<dbReference type="PANTHER" id="PTHR19338:SF60">
    <property type="entry name" value="NB-ARC DOMAIN-CONTAINING PROTEIN"/>
    <property type="match status" value="1"/>
</dbReference>
<dbReference type="GO" id="GO:0043531">
    <property type="term" value="F:ADP binding"/>
    <property type="evidence" value="ECO:0007669"/>
    <property type="project" value="InterPro"/>
</dbReference>
<accession>A0A9J6AW57</accession>
<evidence type="ECO:0000313" key="2">
    <source>
        <dbReference type="EMBL" id="KAG5628359.1"/>
    </source>
</evidence>